<accession>A0A5D0U9I0</accession>
<dbReference type="EMBL" id="VSFF01000006">
    <property type="protein sequence ID" value="TYC14430.1"/>
    <property type="molecule type" value="Genomic_DNA"/>
</dbReference>
<evidence type="ECO:0000256" key="2">
    <source>
        <dbReference type="RuleBase" id="RU003749"/>
    </source>
</evidence>
<evidence type="ECO:0000313" key="5">
    <source>
        <dbReference type="EMBL" id="TYC14430.1"/>
    </source>
</evidence>
<dbReference type="InterPro" id="IPR003658">
    <property type="entry name" value="Anti-sigma_ant"/>
</dbReference>
<gene>
    <name evidence="5" type="ORF">FXF65_16355</name>
</gene>
<evidence type="ECO:0000256" key="3">
    <source>
        <dbReference type="SAM" id="MobiDB-lite"/>
    </source>
</evidence>
<dbReference type="PROSITE" id="PS50801">
    <property type="entry name" value="STAS"/>
    <property type="match status" value="1"/>
</dbReference>
<organism evidence="5 6">
    <name type="scientific">Actinomadura syzygii</name>
    <dbReference type="NCBI Taxonomy" id="1427538"/>
    <lineage>
        <taxon>Bacteria</taxon>
        <taxon>Bacillati</taxon>
        <taxon>Actinomycetota</taxon>
        <taxon>Actinomycetes</taxon>
        <taxon>Streptosporangiales</taxon>
        <taxon>Thermomonosporaceae</taxon>
        <taxon>Actinomadura</taxon>
    </lineage>
</organism>
<feature type="domain" description="STAS" evidence="4">
    <location>
        <begin position="48"/>
        <end position="148"/>
    </location>
</feature>
<dbReference type="InterPro" id="IPR036513">
    <property type="entry name" value="STAS_dom_sf"/>
</dbReference>
<dbReference type="AlphaFoldDB" id="A0A5D0U9I0"/>
<dbReference type="OrthoDB" id="9793697at2"/>
<dbReference type="Pfam" id="PF01740">
    <property type="entry name" value="STAS"/>
    <property type="match status" value="1"/>
</dbReference>
<evidence type="ECO:0000256" key="1">
    <source>
        <dbReference type="ARBA" id="ARBA00009013"/>
    </source>
</evidence>
<proteinExistence type="inferred from homology"/>
<dbReference type="Gene3D" id="3.30.750.24">
    <property type="entry name" value="STAS domain"/>
    <property type="match status" value="1"/>
</dbReference>
<dbReference type="NCBIfam" id="TIGR00377">
    <property type="entry name" value="ant_ant_sig"/>
    <property type="match status" value="1"/>
</dbReference>
<reference evidence="5 6" key="1">
    <citation type="submission" date="2019-08" db="EMBL/GenBank/DDBJ databases">
        <title>Actinomadura sp. nov. CYP1-5 isolated from mountain soil.</title>
        <authorList>
            <person name="Songsumanus A."/>
            <person name="Kuncharoen N."/>
            <person name="Kudo T."/>
            <person name="Yuki M."/>
            <person name="Igarashi Y."/>
            <person name="Tanasupawat S."/>
        </authorList>
    </citation>
    <scope>NUCLEOTIDE SEQUENCE [LARGE SCALE GENOMIC DNA]</scope>
    <source>
        <strain evidence="5 6">GKU157</strain>
    </source>
</reference>
<feature type="compositionally biased region" description="Polar residues" evidence="3">
    <location>
        <begin position="1"/>
        <end position="19"/>
    </location>
</feature>
<dbReference type="GO" id="GO:0043856">
    <property type="term" value="F:anti-sigma factor antagonist activity"/>
    <property type="evidence" value="ECO:0007669"/>
    <property type="project" value="InterPro"/>
</dbReference>
<dbReference type="PANTHER" id="PTHR33495:SF2">
    <property type="entry name" value="ANTI-SIGMA FACTOR ANTAGONIST TM_1081-RELATED"/>
    <property type="match status" value="1"/>
</dbReference>
<name>A0A5D0U9I0_9ACTN</name>
<dbReference type="Proteomes" id="UP000322634">
    <property type="component" value="Unassembled WGS sequence"/>
</dbReference>
<protein>
    <recommendedName>
        <fullName evidence="2">Anti-sigma factor antagonist</fullName>
    </recommendedName>
</protein>
<feature type="region of interest" description="Disordered" evidence="3">
    <location>
        <begin position="1"/>
        <end position="21"/>
    </location>
</feature>
<dbReference type="CDD" id="cd07043">
    <property type="entry name" value="STAS_anti-anti-sigma_factors"/>
    <property type="match status" value="1"/>
</dbReference>
<dbReference type="InterPro" id="IPR002645">
    <property type="entry name" value="STAS_dom"/>
</dbReference>
<comment type="similarity">
    <text evidence="1 2">Belongs to the anti-sigma-factor antagonist family.</text>
</comment>
<evidence type="ECO:0000313" key="6">
    <source>
        <dbReference type="Proteomes" id="UP000322634"/>
    </source>
</evidence>
<sequence>MTLQNEPERSSGGTVTTDAAMTRTVHRSTWEASADELQLVHRVLLNRVTLIAVAGEVDLATAPQLRAYCERHAPPESARHVVFDLSEVTFMDSSGFQILLDAHLAAARNGATVRVAALPPLVRRVFGVLRLGEHIPVHDTVRQALAAVLTAPGRARTPHRPTAQVEKTGA</sequence>
<dbReference type="PANTHER" id="PTHR33495">
    <property type="entry name" value="ANTI-SIGMA FACTOR ANTAGONIST TM_1081-RELATED-RELATED"/>
    <property type="match status" value="1"/>
</dbReference>
<keyword evidence="6" id="KW-1185">Reference proteome</keyword>
<dbReference type="SUPFAM" id="SSF52091">
    <property type="entry name" value="SpoIIaa-like"/>
    <property type="match status" value="1"/>
</dbReference>
<evidence type="ECO:0000259" key="4">
    <source>
        <dbReference type="PROSITE" id="PS50801"/>
    </source>
</evidence>
<comment type="caution">
    <text evidence="5">The sequence shown here is derived from an EMBL/GenBank/DDBJ whole genome shotgun (WGS) entry which is preliminary data.</text>
</comment>